<evidence type="ECO:0000313" key="2">
    <source>
        <dbReference type="EMBL" id="AJZ62531.1"/>
    </source>
</evidence>
<feature type="chain" id="PRO_5042790334" description="DUF4148 domain-containing protein" evidence="1">
    <location>
        <begin position="24"/>
        <end position="99"/>
    </location>
</feature>
<dbReference type="RefSeq" id="WP_028194747.1">
    <property type="nucleotide sequence ID" value="NZ_CADFGE010000002.1"/>
</dbReference>
<dbReference type="Proteomes" id="UP000032614">
    <property type="component" value="Chromosome 2"/>
</dbReference>
<gene>
    <name evidence="3" type="ORF">GGD69_005692</name>
    <name evidence="2" type="ORF">OI25_6819</name>
    <name evidence="4" type="ORF">ParKJ_33795</name>
</gene>
<name>A0AAJ3SJF6_9BURK</name>
<accession>A0AAJ3SJF6</accession>
<evidence type="ECO:0000313" key="6">
    <source>
        <dbReference type="Proteomes" id="UP000518681"/>
    </source>
</evidence>
<feature type="signal peptide" evidence="1">
    <location>
        <begin position="1"/>
        <end position="23"/>
    </location>
</feature>
<dbReference type="EMBL" id="JACIIK010000010">
    <property type="protein sequence ID" value="MBB6204798.1"/>
    <property type="molecule type" value="Genomic_DNA"/>
</dbReference>
<keyword evidence="1" id="KW-0732">Signal</keyword>
<proteinExistence type="predicted"/>
<organism evidence="4 7">
    <name type="scientific">Paraburkholderia fungorum</name>
    <dbReference type="NCBI Taxonomy" id="134537"/>
    <lineage>
        <taxon>Bacteria</taxon>
        <taxon>Pseudomonadati</taxon>
        <taxon>Pseudomonadota</taxon>
        <taxon>Betaproteobacteria</taxon>
        <taxon>Burkholderiales</taxon>
        <taxon>Burkholderiaceae</taxon>
        <taxon>Paraburkholderia</taxon>
    </lineage>
</organism>
<protein>
    <recommendedName>
        <fullName evidence="8">DUF4148 domain-containing protein</fullName>
    </recommendedName>
</protein>
<dbReference type="Proteomes" id="UP000518681">
    <property type="component" value="Unassembled WGS sequence"/>
</dbReference>
<reference evidence="4" key="3">
    <citation type="submission" date="2022-08" db="EMBL/GenBank/DDBJ databases">
        <authorList>
            <person name="Kim S.-J."/>
        </authorList>
    </citation>
    <scope>NUCLEOTIDE SEQUENCE</scope>
    <source>
        <strain evidence="4">KJ</strain>
    </source>
</reference>
<reference evidence="3 6" key="2">
    <citation type="submission" date="2020-08" db="EMBL/GenBank/DDBJ databases">
        <title>Genomic Encyclopedia of Type Strains, Phase IV (KMG-V): Genome sequencing to study the core and pangenomes of soil and plant-associated prokaryotes.</title>
        <authorList>
            <person name="Whitman W."/>
        </authorList>
    </citation>
    <scope>NUCLEOTIDE SEQUENCE [LARGE SCALE GENOMIC DNA]</scope>
    <source>
        <strain evidence="3 6">SEMIA 4013</strain>
    </source>
</reference>
<dbReference type="EMBL" id="JANSLM010000017">
    <property type="protein sequence ID" value="MDT8842410.1"/>
    <property type="molecule type" value="Genomic_DNA"/>
</dbReference>
<evidence type="ECO:0000313" key="3">
    <source>
        <dbReference type="EMBL" id="MBB6204798.1"/>
    </source>
</evidence>
<sequence length="99" mass="10178">MKLRLLMALASAALFLAPNTAGASGSQQDEIAPNRVLMQNANESVQDTTDMSFGETTLPAAQPVQNVSYGGVAAGTAQAGGRQGRPCSSGSLCRVYFGQ</sequence>
<dbReference type="EMBL" id="CP010027">
    <property type="protein sequence ID" value="AJZ62531.1"/>
    <property type="molecule type" value="Genomic_DNA"/>
</dbReference>
<evidence type="ECO:0000313" key="7">
    <source>
        <dbReference type="Proteomes" id="UP001246473"/>
    </source>
</evidence>
<evidence type="ECO:0008006" key="8">
    <source>
        <dbReference type="Google" id="ProtNLM"/>
    </source>
</evidence>
<evidence type="ECO:0000313" key="4">
    <source>
        <dbReference type="EMBL" id="MDT8842410.1"/>
    </source>
</evidence>
<dbReference type="AlphaFoldDB" id="A0AAJ3SJF6"/>
<dbReference type="KEGG" id="bfn:OI25_6819"/>
<evidence type="ECO:0000313" key="5">
    <source>
        <dbReference type="Proteomes" id="UP000032614"/>
    </source>
</evidence>
<dbReference type="GeneID" id="66520573"/>
<reference evidence="2 5" key="1">
    <citation type="journal article" date="2015" name="Genome Announc.">
        <title>Complete genome sequences for 59 burkholderia isolates, both pathogenic and near neighbor.</title>
        <authorList>
            <person name="Johnson S.L."/>
            <person name="Bishop-Lilly K.A."/>
            <person name="Ladner J.T."/>
            <person name="Daligault H.E."/>
            <person name="Davenport K.W."/>
            <person name="Jaissle J."/>
            <person name="Frey K.G."/>
            <person name="Koroleva G.I."/>
            <person name="Bruce D.C."/>
            <person name="Coyne S.R."/>
            <person name="Broomall S.M."/>
            <person name="Li P.E."/>
            <person name="Teshima H."/>
            <person name="Gibbons H.S."/>
            <person name="Palacios G.F."/>
            <person name="Rosenzweig C.N."/>
            <person name="Redden C.L."/>
            <person name="Xu Y."/>
            <person name="Minogue T.D."/>
            <person name="Chain P.S."/>
        </authorList>
    </citation>
    <scope>NUCLEOTIDE SEQUENCE [LARGE SCALE GENOMIC DNA]</scope>
    <source>
        <strain evidence="2 5">ATCC BAA-463</strain>
    </source>
</reference>
<evidence type="ECO:0000256" key="1">
    <source>
        <dbReference type="SAM" id="SignalP"/>
    </source>
</evidence>
<dbReference type="Proteomes" id="UP001246473">
    <property type="component" value="Unassembled WGS sequence"/>
</dbReference>